<reference evidence="9" key="2">
    <citation type="journal article" date="2023" name="Science">
        <title>Genomic signatures of disease resistance in endangered staghorn corals.</title>
        <authorList>
            <person name="Vollmer S.V."/>
            <person name="Selwyn J.D."/>
            <person name="Despard B.A."/>
            <person name="Roesel C.L."/>
        </authorList>
    </citation>
    <scope>NUCLEOTIDE SEQUENCE</scope>
    <source>
        <strain evidence="9">K2</strain>
    </source>
</reference>
<keyword evidence="6" id="KW-1015">Disulfide bond</keyword>
<dbReference type="InterPro" id="IPR021040">
    <property type="entry name" value="LRRC8_Pannexin-like"/>
</dbReference>
<feature type="transmembrane region" description="Helical" evidence="7">
    <location>
        <begin position="97"/>
        <end position="117"/>
    </location>
</feature>
<keyword evidence="10" id="KW-1185">Reference proteome</keyword>
<evidence type="ECO:0000256" key="4">
    <source>
        <dbReference type="ARBA" id="ARBA00022989"/>
    </source>
</evidence>
<dbReference type="GO" id="GO:0005886">
    <property type="term" value="C:plasma membrane"/>
    <property type="evidence" value="ECO:0007669"/>
    <property type="project" value="UniProtKB-SubCell"/>
</dbReference>
<organism evidence="9 10">
    <name type="scientific">Acropora cervicornis</name>
    <name type="common">Staghorn coral</name>
    <dbReference type="NCBI Taxonomy" id="6130"/>
    <lineage>
        <taxon>Eukaryota</taxon>
        <taxon>Metazoa</taxon>
        <taxon>Cnidaria</taxon>
        <taxon>Anthozoa</taxon>
        <taxon>Hexacorallia</taxon>
        <taxon>Scleractinia</taxon>
        <taxon>Astrocoeniina</taxon>
        <taxon>Acroporidae</taxon>
        <taxon>Acropora</taxon>
    </lineage>
</organism>
<evidence type="ECO:0000256" key="6">
    <source>
        <dbReference type="ARBA" id="ARBA00023157"/>
    </source>
</evidence>
<evidence type="ECO:0000256" key="5">
    <source>
        <dbReference type="ARBA" id="ARBA00023136"/>
    </source>
</evidence>
<evidence type="ECO:0000256" key="1">
    <source>
        <dbReference type="ARBA" id="ARBA00004236"/>
    </source>
</evidence>
<proteinExistence type="predicted"/>
<dbReference type="Pfam" id="PF12534">
    <property type="entry name" value="Pannexin_like"/>
    <property type="match status" value="1"/>
</dbReference>
<keyword evidence="2" id="KW-1003">Cell membrane</keyword>
<evidence type="ECO:0000256" key="3">
    <source>
        <dbReference type="ARBA" id="ARBA00022692"/>
    </source>
</evidence>
<dbReference type="Proteomes" id="UP001249851">
    <property type="component" value="Unassembled WGS sequence"/>
</dbReference>
<protein>
    <submittedName>
        <fullName evidence="9">Volume-regulated anion channel subunit LRRC8C</fullName>
    </submittedName>
</protein>
<comment type="subcellular location">
    <subcellularLocation>
        <location evidence="1">Cell membrane</location>
    </subcellularLocation>
</comment>
<accession>A0AAD9PXC1</accession>
<feature type="transmembrane region" description="Helical" evidence="7">
    <location>
        <begin position="182"/>
        <end position="200"/>
    </location>
</feature>
<comment type="caution">
    <text evidence="9">The sequence shown here is derived from an EMBL/GenBank/DDBJ whole genome shotgun (WGS) entry which is preliminary data.</text>
</comment>
<feature type="domain" description="LRRC8 pannexin-like TM region" evidence="8">
    <location>
        <begin position="17"/>
        <end position="127"/>
    </location>
</feature>
<evidence type="ECO:0000259" key="8">
    <source>
        <dbReference type="Pfam" id="PF12534"/>
    </source>
</evidence>
<gene>
    <name evidence="9" type="ORF">P5673_028665</name>
</gene>
<evidence type="ECO:0000256" key="7">
    <source>
        <dbReference type="SAM" id="Phobius"/>
    </source>
</evidence>
<keyword evidence="4 7" id="KW-1133">Transmembrane helix</keyword>
<dbReference type="AlphaFoldDB" id="A0AAD9PXC1"/>
<keyword evidence="3 7" id="KW-0812">Transmembrane</keyword>
<evidence type="ECO:0000313" key="10">
    <source>
        <dbReference type="Proteomes" id="UP001249851"/>
    </source>
</evidence>
<sequence length="330" mass="38034">MPSETESLKISKFIMTSWDLVDQYLLTTMLAISVASYALQTAQDRLICIPAIDCPRNGSALCNRSSSPAVSLFKMPDRRHYDFIDNECYKEMHWFSAYYSLIFLIETVILLAISNFWQKYPNSASPLARCEYLVSEYNKGDFLIKDSAEELLNRLKVLLDAYNKKEMRWGGVTKQYRLRGKVGIIFTLFFLIFNSIFYACTHGRKPCKLDDLEYTTERKDSFFQCSRTMGSYFHIATVLFFMFFLVHLLLALRSVWWACTGPLKNTPRFVKTNWTVNTTTGLVSEFNGDAAFLLHLLEKTGCFFVDIVLAAQRNEADTSNVKLKTCARQN</sequence>
<feature type="transmembrane region" description="Helical" evidence="7">
    <location>
        <begin position="20"/>
        <end position="39"/>
    </location>
</feature>
<dbReference type="EMBL" id="JARQWQ010000108">
    <property type="protein sequence ID" value="KAK2550614.1"/>
    <property type="molecule type" value="Genomic_DNA"/>
</dbReference>
<evidence type="ECO:0000256" key="2">
    <source>
        <dbReference type="ARBA" id="ARBA00022475"/>
    </source>
</evidence>
<evidence type="ECO:0000313" key="9">
    <source>
        <dbReference type="EMBL" id="KAK2550614.1"/>
    </source>
</evidence>
<feature type="transmembrane region" description="Helical" evidence="7">
    <location>
        <begin position="232"/>
        <end position="258"/>
    </location>
</feature>
<reference evidence="9" key="1">
    <citation type="journal article" date="2023" name="G3 (Bethesda)">
        <title>Whole genome assembly and annotation of the endangered Caribbean coral Acropora cervicornis.</title>
        <authorList>
            <person name="Selwyn J.D."/>
            <person name="Vollmer S.V."/>
        </authorList>
    </citation>
    <scope>NUCLEOTIDE SEQUENCE</scope>
    <source>
        <strain evidence="9">K2</strain>
    </source>
</reference>
<keyword evidence="5 7" id="KW-0472">Membrane</keyword>
<name>A0AAD9PXC1_ACRCE</name>